<comment type="caution">
    <text evidence="2">The sequence shown here is derived from an EMBL/GenBank/DDBJ whole genome shotgun (WGS) entry which is preliminary data.</text>
</comment>
<name>A0AAV5WHT1_9BILA</name>
<dbReference type="PROSITE" id="PS50097">
    <property type="entry name" value="BTB"/>
    <property type="match status" value="1"/>
</dbReference>
<sequence>VAIKSFPDSRPCNVLVHDDHKVFVAYEPVFPRSLSLESCEGDVKAANLEFTHDTAVHVKGIQQLQSSGDFIQTPPIPLYHAHVLWSFALRIERVKDQKSAISLVSIGPHLGLDNSEKKGSLGRNQPRALNMPRVLGATMSVIKEKGEEEEEGESIMLSPGAGGALAAQQQYTAEELVALAGGEVLRVRLRLIVSRSYFALSKIIDLKARTTTVTDRAEGILDLIVRGERPPGYDWAITVAESEVPGPGLFFVHKAALGSISDIFKVTFQTSHSYEDQVLMVTGESRCIVPALTTEDMKVVVPLVYGLYAPLPERWQRVSALGRTLCRLFKADLMTGVVFPQWERALCAQALAVDKSLLSSFVDIFRVLTIVWSCPYGSMPVAKRVAVRYNNNNNNNNNNNK</sequence>
<accession>A0AAV5WHT1</accession>
<feature type="domain" description="BTB" evidence="1">
    <location>
        <begin position="233"/>
        <end position="313"/>
    </location>
</feature>
<feature type="non-terminal residue" evidence="2">
    <location>
        <position position="1"/>
    </location>
</feature>
<organism evidence="2 3">
    <name type="scientific">Pristionchus fissidentatus</name>
    <dbReference type="NCBI Taxonomy" id="1538716"/>
    <lineage>
        <taxon>Eukaryota</taxon>
        <taxon>Metazoa</taxon>
        <taxon>Ecdysozoa</taxon>
        <taxon>Nematoda</taxon>
        <taxon>Chromadorea</taxon>
        <taxon>Rhabditida</taxon>
        <taxon>Rhabditina</taxon>
        <taxon>Diplogasteromorpha</taxon>
        <taxon>Diplogasteroidea</taxon>
        <taxon>Neodiplogasteridae</taxon>
        <taxon>Pristionchus</taxon>
    </lineage>
</organism>
<protein>
    <recommendedName>
        <fullName evidence="1">BTB domain-containing protein</fullName>
    </recommendedName>
</protein>
<evidence type="ECO:0000313" key="3">
    <source>
        <dbReference type="Proteomes" id="UP001432322"/>
    </source>
</evidence>
<reference evidence="2" key="1">
    <citation type="submission" date="2023-10" db="EMBL/GenBank/DDBJ databases">
        <title>Genome assembly of Pristionchus species.</title>
        <authorList>
            <person name="Yoshida K."/>
            <person name="Sommer R.J."/>
        </authorList>
    </citation>
    <scope>NUCLEOTIDE SEQUENCE</scope>
    <source>
        <strain evidence="2">RS5133</strain>
    </source>
</reference>
<gene>
    <name evidence="2" type="ORF">PFISCL1PPCAC_22921</name>
</gene>
<keyword evidence="3" id="KW-1185">Reference proteome</keyword>
<dbReference type="AlphaFoldDB" id="A0AAV5WHT1"/>
<evidence type="ECO:0000313" key="2">
    <source>
        <dbReference type="EMBL" id="GMT31624.1"/>
    </source>
</evidence>
<dbReference type="Proteomes" id="UP001432322">
    <property type="component" value="Unassembled WGS sequence"/>
</dbReference>
<proteinExistence type="predicted"/>
<dbReference type="InterPro" id="IPR000210">
    <property type="entry name" value="BTB/POZ_dom"/>
</dbReference>
<dbReference type="EMBL" id="BTSY01000006">
    <property type="protein sequence ID" value="GMT31624.1"/>
    <property type="molecule type" value="Genomic_DNA"/>
</dbReference>
<evidence type="ECO:0000259" key="1">
    <source>
        <dbReference type="PROSITE" id="PS50097"/>
    </source>
</evidence>